<feature type="transmembrane region" description="Helical" evidence="1">
    <location>
        <begin position="25"/>
        <end position="43"/>
    </location>
</feature>
<protein>
    <submittedName>
        <fullName evidence="2">Uncharacterized protein</fullName>
    </submittedName>
</protein>
<evidence type="ECO:0000313" key="2">
    <source>
        <dbReference type="EMBL" id="AZU64919.1"/>
    </source>
</evidence>
<keyword evidence="3" id="KW-1185">Reference proteome</keyword>
<dbReference type="InterPro" id="IPR048147">
    <property type="entry name" value="CBO0543-like"/>
</dbReference>
<dbReference type="STRING" id="1193713.GCA_001636315_04484"/>
<name>A0A3Q9QWP0_9BACI</name>
<dbReference type="KEGG" id="nmk:CHR53_10245"/>
<proteinExistence type="predicted"/>
<evidence type="ECO:0000256" key="1">
    <source>
        <dbReference type="SAM" id="Phobius"/>
    </source>
</evidence>
<dbReference type="RefSeq" id="WP_066401086.1">
    <property type="nucleotide sequence ID" value="NZ_CP022572.1"/>
</dbReference>
<dbReference type="AlphaFoldDB" id="A0A3Q9QWP0"/>
<gene>
    <name evidence="2" type="ORF">CHR53_10245</name>
</gene>
<reference evidence="2 3" key="1">
    <citation type="submission" date="2017-07" db="EMBL/GenBank/DDBJ databases">
        <title>The complete genome sequence of Bacillus mesonae strain H20-5, an efficient strain improving plant abiotic stress resistance.</title>
        <authorList>
            <person name="Kim S.Y."/>
            <person name="Song H."/>
            <person name="Sang M.K."/>
            <person name="Weon H.-Y."/>
            <person name="Song J."/>
        </authorList>
    </citation>
    <scope>NUCLEOTIDE SEQUENCE [LARGE SCALE GENOMIC DNA]</scope>
    <source>
        <strain evidence="2 3">H20-5</strain>
    </source>
</reference>
<feature type="transmembrane region" description="Helical" evidence="1">
    <location>
        <begin position="151"/>
        <end position="168"/>
    </location>
</feature>
<dbReference type="NCBIfam" id="NF041644">
    <property type="entry name" value="CBO0543_fam"/>
    <property type="match status" value="1"/>
</dbReference>
<dbReference type="Proteomes" id="UP000282892">
    <property type="component" value="Chromosome"/>
</dbReference>
<dbReference type="EMBL" id="CP022572">
    <property type="protein sequence ID" value="AZU64919.1"/>
    <property type="molecule type" value="Genomic_DNA"/>
</dbReference>
<keyword evidence="1" id="KW-1133">Transmembrane helix</keyword>
<accession>A0A3Q9QWP0</accession>
<feature type="transmembrane region" description="Helical" evidence="1">
    <location>
        <begin position="64"/>
        <end position="85"/>
    </location>
</feature>
<dbReference type="OrthoDB" id="1730091at2"/>
<evidence type="ECO:0000313" key="3">
    <source>
        <dbReference type="Proteomes" id="UP000282892"/>
    </source>
</evidence>
<keyword evidence="1" id="KW-0472">Membrane</keyword>
<organism evidence="2 3">
    <name type="scientific">Neobacillus mesonae</name>
    <dbReference type="NCBI Taxonomy" id="1193713"/>
    <lineage>
        <taxon>Bacteria</taxon>
        <taxon>Bacillati</taxon>
        <taxon>Bacillota</taxon>
        <taxon>Bacilli</taxon>
        <taxon>Bacillales</taxon>
        <taxon>Bacillaceae</taxon>
        <taxon>Neobacillus</taxon>
    </lineage>
</organism>
<feature type="transmembrane region" description="Helical" evidence="1">
    <location>
        <begin position="97"/>
        <end position="114"/>
    </location>
</feature>
<keyword evidence="1" id="KW-0812">Transmembrane</keyword>
<feature type="transmembrane region" description="Helical" evidence="1">
    <location>
        <begin position="126"/>
        <end position="145"/>
    </location>
</feature>
<sequence length="176" mass="20968">MINAIYAAIWLGALWIWGDWRNWRTYYPTILFFILGDFLYLLLLSDSYPMWRYVPPDVDQKMGVTNKIVSLSIIAIKYPSTAIIYLSRFPENNKLKGFLYTLCWVLIYLMNEFIDVKFNLIKYYNGWNLWWSALFSAAIFVLLRIHFKTPIFAWVLSAMVIVVLWNIFDVPFSVFK</sequence>